<dbReference type="Pfam" id="PF03496">
    <property type="entry name" value="ADPrib_exo_Tox"/>
    <property type="match status" value="1"/>
</dbReference>
<dbReference type="OrthoDB" id="1521695at2"/>
<protein>
    <submittedName>
        <fullName evidence="2">ADP-ribosyltransferase exoenzyme</fullName>
    </submittedName>
</protein>
<dbReference type="GO" id="GO:0016740">
    <property type="term" value="F:transferase activity"/>
    <property type="evidence" value="ECO:0007669"/>
    <property type="project" value="UniProtKB-KW"/>
</dbReference>
<accession>A0A4R7CU01</accession>
<dbReference type="Gene3D" id="3.90.176.10">
    <property type="entry name" value="Toxin ADP-ribosyltransferase, Chain A, domain 1"/>
    <property type="match status" value="1"/>
</dbReference>
<evidence type="ECO:0000313" key="3">
    <source>
        <dbReference type="Proteomes" id="UP000295274"/>
    </source>
</evidence>
<feature type="domain" description="ADP ribosyltransferase" evidence="1">
    <location>
        <begin position="64"/>
        <end position="219"/>
    </location>
</feature>
<evidence type="ECO:0000259" key="1">
    <source>
        <dbReference type="Pfam" id="PF03496"/>
    </source>
</evidence>
<keyword evidence="3" id="KW-1185">Reference proteome</keyword>
<dbReference type="GO" id="GO:0005576">
    <property type="term" value="C:extracellular region"/>
    <property type="evidence" value="ECO:0007669"/>
    <property type="project" value="InterPro"/>
</dbReference>
<dbReference type="Proteomes" id="UP000295274">
    <property type="component" value="Unassembled WGS sequence"/>
</dbReference>
<organism evidence="2 3">
    <name type="scientific">Maribacter caenipelagi</name>
    <dbReference type="NCBI Taxonomy" id="1447781"/>
    <lineage>
        <taxon>Bacteria</taxon>
        <taxon>Pseudomonadati</taxon>
        <taxon>Bacteroidota</taxon>
        <taxon>Flavobacteriia</taxon>
        <taxon>Flavobacteriales</taxon>
        <taxon>Flavobacteriaceae</taxon>
        <taxon>Maribacter</taxon>
    </lineage>
</organism>
<dbReference type="PROSITE" id="PS51996">
    <property type="entry name" value="TR_MART"/>
    <property type="match status" value="1"/>
</dbReference>
<dbReference type="RefSeq" id="WP_133674736.1">
    <property type="nucleotide sequence ID" value="NZ_SNZW01000020.1"/>
</dbReference>
<reference evidence="2 3" key="1">
    <citation type="submission" date="2019-03" db="EMBL/GenBank/DDBJ databases">
        <title>Genomic Encyclopedia of Type Strains, Phase III (KMG-III): the genomes of soil and plant-associated and newly described type strains.</title>
        <authorList>
            <person name="Whitman W."/>
        </authorList>
    </citation>
    <scope>NUCLEOTIDE SEQUENCE [LARGE SCALE GENOMIC DNA]</scope>
    <source>
        <strain evidence="2 3">CECT 8455</strain>
    </source>
</reference>
<dbReference type="SUPFAM" id="SSF56399">
    <property type="entry name" value="ADP-ribosylation"/>
    <property type="match status" value="1"/>
</dbReference>
<dbReference type="AlphaFoldDB" id="A0A4R7CU01"/>
<name>A0A4R7CU01_9FLAO</name>
<proteinExistence type="predicted"/>
<keyword evidence="2" id="KW-0808">Transferase</keyword>
<comment type="caution">
    <text evidence="2">The sequence shown here is derived from an EMBL/GenBank/DDBJ whole genome shotgun (WGS) entry which is preliminary data.</text>
</comment>
<gene>
    <name evidence="2" type="ORF">DFQ03_3818</name>
</gene>
<dbReference type="EMBL" id="SNZW01000020">
    <property type="protein sequence ID" value="TDS10925.1"/>
    <property type="molecule type" value="Genomic_DNA"/>
</dbReference>
<evidence type="ECO:0000313" key="2">
    <source>
        <dbReference type="EMBL" id="TDS10925.1"/>
    </source>
</evidence>
<sequence>MDEIIQLFEECEDFRHKSAIKSNLEFFDPPRGKNNFRFHHELFLKKLENHQFGETTPTGENLDAMITNNLSTDEASSIYMYTHHNIYKNINYLLRSNIKLHKDENAYIKLLNKGLDKLNSTNNAILYRDISQPENGVEFALDFYESKLNSVVQFNDYLSCHKDNRRISDEETDFQFVISTSSNSNAKDIQNITFIQIELEVLFKNGTKFKIDVVDRTQNQIHITEI</sequence>
<dbReference type="InterPro" id="IPR003540">
    <property type="entry name" value="ADP-ribosyltransferase"/>
</dbReference>